<dbReference type="WBParaSite" id="nRc.2.0.1.t17824-RA">
    <property type="protein sequence ID" value="nRc.2.0.1.t17824-RA"/>
    <property type="gene ID" value="nRc.2.0.1.g17824"/>
</dbReference>
<dbReference type="InterPro" id="IPR000215">
    <property type="entry name" value="Serpin_fam"/>
</dbReference>
<dbReference type="SUPFAM" id="SSF56574">
    <property type="entry name" value="Serpins"/>
    <property type="match status" value="1"/>
</dbReference>
<dbReference type="InterPro" id="IPR042185">
    <property type="entry name" value="Serpin_sf_2"/>
</dbReference>
<accession>A0A915IUF2</accession>
<dbReference type="PANTHER" id="PTHR11461:SF211">
    <property type="entry name" value="GH10112P-RELATED"/>
    <property type="match status" value="1"/>
</dbReference>
<reference evidence="4" key="1">
    <citation type="submission" date="2022-11" db="UniProtKB">
        <authorList>
            <consortium name="WormBaseParasite"/>
        </authorList>
    </citation>
    <scope>IDENTIFICATION</scope>
</reference>
<dbReference type="AlphaFoldDB" id="A0A915IUF2"/>
<dbReference type="GO" id="GO:0004867">
    <property type="term" value="F:serine-type endopeptidase inhibitor activity"/>
    <property type="evidence" value="ECO:0007669"/>
    <property type="project" value="InterPro"/>
</dbReference>
<dbReference type="GO" id="GO:0005615">
    <property type="term" value="C:extracellular space"/>
    <property type="evidence" value="ECO:0007669"/>
    <property type="project" value="InterPro"/>
</dbReference>
<keyword evidence="3" id="KW-1185">Reference proteome</keyword>
<sequence>MLINALYFKAPWSVQFPDYNTEKKIFHISPTDQIDVDMMSMDEKEMWFENEDIQLLQLPYTGVFASMVLILPKKRYGLKKVLQDLNSKDLLQWLDNSRKEKVQ</sequence>
<protein>
    <submittedName>
        <fullName evidence="4">Serpin domain-containing protein</fullName>
    </submittedName>
</protein>
<evidence type="ECO:0000313" key="4">
    <source>
        <dbReference type="WBParaSite" id="nRc.2.0.1.t17824-RA"/>
    </source>
</evidence>
<dbReference type="PANTHER" id="PTHR11461">
    <property type="entry name" value="SERINE PROTEASE INHIBITOR, SERPIN"/>
    <property type="match status" value="1"/>
</dbReference>
<evidence type="ECO:0000256" key="1">
    <source>
        <dbReference type="ARBA" id="ARBA00009500"/>
    </source>
</evidence>
<evidence type="ECO:0000313" key="3">
    <source>
        <dbReference type="Proteomes" id="UP000887565"/>
    </source>
</evidence>
<feature type="domain" description="Serpin" evidence="2">
    <location>
        <begin position="1"/>
        <end position="102"/>
    </location>
</feature>
<comment type="similarity">
    <text evidence="1">Belongs to the serpin family.</text>
</comment>
<dbReference type="InterPro" id="IPR036186">
    <property type="entry name" value="Serpin_sf"/>
</dbReference>
<dbReference type="Gene3D" id="2.30.39.10">
    <property type="entry name" value="Alpha-1-antitrypsin, domain 1"/>
    <property type="match status" value="1"/>
</dbReference>
<proteinExistence type="inferred from homology"/>
<evidence type="ECO:0000259" key="2">
    <source>
        <dbReference type="Pfam" id="PF00079"/>
    </source>
</evidence>
<dbReference type="InterPro" id="IPR023796">
    <property type="entry name" value="Serpin_dom"/>
</dbReference>
<organism evidence="3 4">
    <name type="scientific">Romanomermis culicivorax</name>
    <name type="common">Nematode worm</name>
    <dbReference type="NCBI Taxonomy" id="13658"/>
    <lineage>
        <taxon>Eukaryota</taxon>
        <taxon>Metazoa</taxon>
        <taxon>Ecdysozoa</taxon>
        <taxon>Nematoda</taxon>
        <taxon>Enoplea</taxon>
        <taxon>Dorylaimia</taxon>
        <taxon>Mermithida</taxon>
        <taxon>Mermithoidea</taxon>
        <taxon>Mermithidae</taxon>
        <taxon>Romanomermis</taxon>
    </lineage>
</organism>
<dbReference type="Pfam" id="PF00079">
    <property type="entry name" value="Serpin"/>
    <property type="match status" value="1"/>
</dbReference>
<name>A0A915IUF2_ROMCU</name>
<dbReference type="Proteomes" id="UP000887565">
    <property type="component" value="Unplaced"/>
</dbReference>